<dbReference type="InterPro" id="IPR009091">
    <property type="entry name" value="RCC1/BLIP-II"/>
</dbReference>
<feature type="repeat" description="RCC1" evidence="2">
    <location>
        <begin position="172"/>
        <end position="226"/>
    </location>
</feature>
<dbReference type="InterPro" id="IPR000408">
    <property type="entry name" value="Reg_chr_condens"/>
</dbReference>
<protein>
    <recommendedName>
        <fullName evidence="3">RCC1-like domain-containing protein</fullName>
    </recommendedName>
</protein>
<dbReference type="Proteomes" id="UP001168972">
    <property type="component" value="Unassembled WGS sequence"/>
</dbReference>
<feature type="repeat" description="RCC1" evidence="2">
    <location>
        <begin position="3"/>
        <end position="59"/>
    </location>
</feature>
<proteinExistence type="predicted"/>
<dbReference type="InterPro" id="IPR051625">
    <property type="entry name" value="Signaling_Regulatory_Domain"/>
</dbReference>
<dbReference type="PRINTS" id="PR00633">
    <property type="entry name" value="RCCNDNSATION"/>
</dbReference>
<keyword evidence="1" id="KW-0677">Repeat</keyword>
<name>A0AA39F171_MICHY</name>
<evidence type="ECO:0000313" key="5">
    <source>
        <dbReference type="Proteomes" id="UP001168972"/>
    </source>
</evidence>
<reference evidence="4" key="1">
    <citation type="journal article" date="2023" name="bioRxiv">
        <title>Scaffold-level genome assemblies of two parasitoid biocontrol wasps reveal the parthenogenesis mechanism and an associated novel virus.</title>
        <authorList>
            <person name="Inwood S."/>
            <person name="Skelly J."/>
            <person name="Guhlin J."/>
            <person name="Harrop T."/>
            <person name="Goldson S."/>
            <person name="Dearden P."/>
        </authorList>
    </citation>
    <scope>NUCLEOTIDE SEQUENCE</scope>
    <source>
        <strain evidence="4">Lincoln</strain>
        <tissue evidence="4">Whole body</tissue>
    </source>
</reference>
<sequence>MAIELFVWGANSHGQLGLGYQCEQIIDPERLNLSKLNINVDDIKCIVGGAGHTFILEHSGRLFGCGWNKASQVGLSNNKLDAISNFEIINNFHMKKIIDIACGWNHSFALTDCGEIYGWGSNQYGQLGLDKLNCDNFIGNKYISIPIKIKIEFKVKKIAAGLRHSVIISDDGRVFVTGSGNKYQLGLVDANNEPILSTDTFTLVPGIENIIDIACGQYFTIALASNGDIFTWGDNKYGQLGIDSNEIPSSILPIKLEINFGKVKTISAGWTHANVLNNEGIIFSWGRNTYGQLGNGLNDTYQQWKPKIVQSISNIRQMSVGSEHNIALDDEGKIYSWGWNEHGNCGNGDVTNIFSPCEILNRKKNNTALLIGGGAAHSFVIIKNTIDNE</sequence>
<dbReference type="PANTHER" id="PTHR22872:SF2">
    <property type="entry name" value="INHIBITOR OF BRUTON TYROSINE KINASE"/>
    <property type="match status" value="1"/>
</dbReference>
<comment type="caution">
    <text evidence="4">The sequence shown here is derived from an EMBL/GenBank/DDBJ whole genome shotgun (WGS) entry which is preliminary data.</text>
</comment>
<feature type="repeat" description="RCC1" evidence="2">
    <location>
        <begin position="227"/>
        <end position="279"/>
    </location>
</feature>
<feature type="repeat" description="RCC1" evidence="2">
    <location>
        <begin position="114"/>
        <end position="171"/>
    </location>
</feature>
<dbReference type="SUPFAM" id="SSF50985">
    <property type="entry name" value="RCC1/BLIP-II"/>
    <property type="match status" value="1"/>
</dbReference>
<dbReference type="PROSITE" id="PS00626">
    <property type="entry name" value="RCC1_2"/>
    <property type="match status" value="1"/>
</dbReference>
<accession>A0AA39F171</accession>
<keyword evidence="5" id="KW-1185">Reference proteome</keyword>
<evidence type="ECO:0000313" key="4">
    <source>
        <dbReference type="EMBL" id="KAK0160996.1"/>
    </source>
</evidence>
<dbReference type="EMBL" id="JAQQBR010001835">
    <property type="protein sequence ID" value="KAK0160996.1"/>
    <property type="molecule type" value="Genomic_DNA"/>
</dbReference>
<dbReference type="PANTHER" id="PTHR22872">
    <property type="entry name" value="BTK-BINDING PROTEIN-RELATED"/>
    <property type="match status" value="1"/>
</dbReference>
<organism evidence="4 5">
    <name type="scientific">Microctonus hyperodae</name>
    <name type="common">Parasitoid wasp</name>
    <dbReference type="NCBI Taxonomy" id="165561"/>
    <lineage>
        <taxon>Eukaryota</taxon>
        <taxon>Metazoa</taxon>
        <taxon>Ecdysozoa</taxon>
        <taxon>Arthropoda</taxon>
        <taxon>Hexapoda</taxon>
        <taxon>Insecta</taxon>
        <taxon>Pterygota</taxon>
        <taxon>Neoptera</taxon>
        <taxon>Endopterygota</taxon>
        <taxon>Hymenoptera</taxon>
        <taxon>Apocrita</taxon>
        <taxon>Ichneumonoidea</taxon>
        <taxon>Braconidae</taxon>
        <taxon>Euphorinae</taxon>
        <taxon>Microctonus</taxon>
    </lineage>
</organism>
<dbReference type="AlphaFoldDB" id="A0AA39F171"/>
<dbReference type="InterPro" id="IPR058923">
    <property type="entry name" value="RCC1-like_dom"/>
</dbReference>
<dbReference type="Pfam" id="PF25390">
    <property type="entry name" value="WD40_RLD"/>
    <property type="match status" value="1"/>
</dbReference>
<evidence type="ECO:0000256" key="1">
    <source>
        <dbReference type="ARBA" id="ARBA00022737"/>
    </source>
</evidence>
<evidence type="ECO:0000259" key="3">
    <source>
        <dbReference type="Pfam" id="PF25390"/>
    </source>
</evidence>
<gene>
    <name evidence="4" type="ORF">PV327_009517</name>
</gene>
<dbReference type="Gene3D" id="2.130.10.30">
    <property type="entry name" value="Regulator of chromosome condensation 1/beta-lactamase-inhibitor protein II"/>
    <property type="match status" value="2"/>
</dbReference>
<feature type="domain" description="RCC1-like" evidence="3">
    <location>
        <begin position="4"/>
        <end position="380"/>
    </location>
</feature>
<feature type="repeat" description="RCC1" evidence="2">
    <location>
        <begin position="60"/>
        <end position="113"/>
    </location>
</feature>
<feature type="repeat" description="RCC1" evidence="2">
    <location>
        <begin position="280"/>
        <end position="331"/>
    </location>
</feature>
<reference evidence="4" key="2">
    <citation type="submission" date="2023-03" db="EMBL/GenBank/DDBJ databases">
        <authorList>
            <person name="Inwood S.N."/>
            <person name="Skelly J.G."/>
            <person name="Guhlin J."/>
            <person name="Harrop T.W.R."/>
            <person name="Goldson S.G."/>
            <person name="Dearden P.K."/>
        </authorList>
    </citation>
    <scope>NUCLEOTIDE SEQUENCE</scope>
    <source>
        <strain evidence="4">Lincoln</strain>
        <tissue evidence="4">Whole body</tissue>
    </source>
</reference>
<evidence type="ECO:0000256" key="2">
    <source>
        <dbReference type="PROSITE-ProRule" id="PRU00235"/>
    </source>
</evidence>
<dbReference type="PROSITE" id="PS50012">
    <property type="entry name" value="RCC1_3"/>
    <property type="match status" value="7"/>
</dbReference>
<feature type="repeat" description="RCC1" evidence="2">
    <location>
        <begin position="332"/>
        <end position="384"/>
    </location>
</feature>